<dbReference type="Gene3D" id="3.30.2090.10">
    <property type="entry name" value="Multidrug efflux transporter AcrB TolC docking domain, DN and DC subdomains"/>
    <property type="match status" value="3"/>
</dbReference>
<feature type="transmembrane region" description="Helical" evidence="8">
    <location>
        <begin position="463"/>
        <end position="483"/>
    </location>
</feature>
<proteinExistence type="predicted"/>
<evidence type="ECO:0000313" key="9">
    <source>
        <dbReference type="EMBL" id="VFU07115.1"/>
    </source>
</evidence>
<dbReference type="Gene3D" id="3.30.70.1430">
    <property type="entry name" value="Multidrug efflux transporter AcrB pore domain"/>
    <property type="match status" value="2"/>
</dbReference>
<dbReference type="KEGG" id="mtun:MTUNDRAET4_0222"/>
<dbReference type="RefSeq" id="WP_134486116.1">
    <property type="nucleotide sequence ID" value="NZ_CP139089.1"/>
</dbReference>
<keyword evidence="7 8" id="KW-0472">Membrane</keyword>
<keyword evidence="4" id="KW-0997">Cell inner membrane</keyword>
<dbReference type="SUPFAM" id="SSF82714">
    <property type="entry name" value="Multidrug efflux transporter AcrB TolC docking domain, DN and DC subdomains"/>
    <property type="match status" value="2"/>
</dbReference>
<dbReference type="SUPFAM" id="SSF82693">
    <property type="entry name" value="Multidrug efflux transporter AcrB pore domain, PN1, PN2, PC1 and PC2 subdomains"/>
    <property type="match status" value="3"/>
</dbReference>
<keyword evidence="2" id="KW-0813">Transport</keyword>
<reference evidence="9 10" key="1">
    <citation type="submission" date="2019-03" db="EMBL/GenBank/DDBJ databases">
        <authorList>
            <person name="Kox A.R. M."/>
        </authorList>
    </citation>
    <scope>NUCLEOTIDE SEQUENCE [LARGE SCALE GENOMIC DNA]</scope>
    <source>
        <strain evidence="9">MTUNDRAET4 annotated genome</strain>
    </source>
</reference>
<dbReference type="InterPro" id="IPR027463">
    <property type="entry name" value="AcrB_DN_DC_subdom"/>
</dbReference>
<keyword evidence="5 8" id="KW-0812">Transmembrane</keyword>
<dbReference type="Gene3D" id="1.20.1640.10">
    <property type="entry name" value="Multidrug efflux transporter AcrB transmembrane domain"/>
    <property type="match status" value="3"/>
</dbReference>
<dbReference type="Gene3D" id="3.30.70.1320">
    <property type="entry name" value="Multidrug efflux transporter AcrB pore domain like"/>
    <property type="match status" value="1"/>
</dbReference>
<dbReference type="GO" id="GO:0005886">
    <property type="term" value="C:plasma membrane"/>
    <property type="evidence" value="ECO:0007669"/>
    <property type="project" value="UniProtKB-SubCell"/>
</dbReference>
<dbReference type="PANTHER" id="PTHR32063:SF34">
    <property type="entry name" value="MULTIDRUG RESISTANCE PROTEIN MDTC"/>
    <property type="match status" value="1"/>
</dbReference>
<evidence type="ECO:0000256" key="4">
    <source>
        <dbReference type="ARBA" id="ARBA00022519"/>
    </source>
</evidence>
<evidence type="ECO:0000256" key="3">
    <source>
        <dbReference type="ARBA" id="ARBA00022475"/>
    </source>
</evidence>
<comment type="subcellular location">
    <subcellularLocation>
        <location evidence="1">Cell inner membrane</location>
        <topology evidence="1">Multi-pass membrane protein</topology>
    </subcellularLocation>
</comment>
<keyword evidence="6 8" id="KW-1133">Transmembrane helix</keyword>
<feature type="transmembrane region" description="Helical" evidence="8">
    <location>
        <begin position="951"/>
        <end position="977"/>
    </location>
</feature>
<dbReference type="PRINTS" id="PR00702">
    <property type="entry name" value="ACRIFLAVINRP"/>
</dbReference>
<feature type="transmembrane region" description="Helical" evidence="8">
    <location>
        <begin position="336"/>
        <end position="353"/>
    </location>
</feature>
<evidence type="ECO:0000256" key="8">
    <source>
        <dbReference type="SAM" id="Phobius"/>
    </source>
</evidence>
<dbReference type="PANTHER" id="PTHR32063">
    <property type="match status" value="1"/>
</dbReference>
<feature type="transmembrane region" description="Helical" evidence="8">
    <location>
        <begin position="360"/>
        <end position="380"/>
    </location>
</feature>
<name>A0A4U8YV47_METTU</name>
<dbReference type="Gene3D" id="3.30.70.1440">
    <property type="entry name" value="Multidrug efflux transporter AcrB pore domain"/>
    <property type="match status" value="2"/>
</dbReference>
<evidence type="ECO:0000256" key="1">
    <source>
        <dbReference type="ARBA" id="ARBA00004429"/>
    </source>
</evidence>
<dbReference type="OrthoDB" id="9807350at2"/>
<organism evidence="9 10">
    <name type="scientific">Methylocella tundrae</name>
    <dbReference type="NCBI Taxonomy" id="227605"/>
    <lineage>
        <taxon>Bacteria</taxon>
        <taxon>Pseudomonadati</taxon>
        <taxon>Pseudomonadota</taxon>
        <taxon>Alphaproteobacteria</taxon>
        <taxon>Hyphomicrobiales</taxon>
        <taxon>Beijerinckiaceae</taxon>
        <taxon>Methylocella</taxon>
    </lineage>
</organism>
<evidence type="ECO:0000256" key="7">
    <source>
        <dbReference type="ARBA" id="ARBA00023136"/>
    </source>
</evidence>
<dbReference type="InterPro" id="IPR001036">
    <property type="entry name" value="Acrflvin-R"/>
</dbReference>
<feature type="transmembrane region" description="Helical" evidence="8">
    <location>
        <begin position="528"/>
        <end position="551"/>
    </location>
</feature>
<evidence type="ECO:0000313" key="10">
    <source>
        <dbReference type="Proteomes" id="UP000294360"/>
    </source>
</evidence>
<dbReference type="EMBL" id="LR536450">
    <property type="protein sequence ID" value="VFU07115.1"/>
    <property type="molecule type" value="Genomic_DNA"/>
</dbReference>
<feature type="transmembrane region" description="Helical" evidence="8">
    <location>
        <begin position="913"/>
        <end position="931"/>
    </location>
</feature>
<evidence type="ECO:0000256" key="2">
    <source>
        <dbReference type="ARBA" id="ARBA00022448"/>
    </source>
</evidence>
<dbReference type="SUPFAM" id="SSF82866">
    <property type="entry name" value="Multidrug efflux transporter AcrB transmembrane domain"/>
    <property type="match status" value="2"/>
</dbReference>
<protein>
    <submittedName>
        <fullName evidence="9">Multidrug efflux system, subunit C</fullName>
    </submittedName>
</protein>
<dbReference type="FunFam" id="3.30.70.1430:FF:000001">
    <property type="entry name" value="Efflux pump membrane transporter"/>
    <property type="match status" value="1"/>
</dbReference>
<feature type="transmembrane region" description="Helical" evidence="8">
    <location>
        <begin position="1044"/>
        <end position="1068"/>
    </location>
</feature>
<feature type="transmembrane region" description="Helical" evidence="8">
    <location>
        <begin position="1014"/>
        <end position="1032"/>
    </location>
</feature>
<sequence>MNISAPFIKRPVATTLVAVGIALAGGLAFLKLPVSPLPEVDFPTISVQATLPGANPDTVASSVASPLERSLGRIAAVTEMTSVSAIGNTNITLQFDLDRDIDGAARDVQAAINAARADLPTSLRSNPIYRKINPADAPILILSLTSQTMTPGQMYDSASNILQQRLSQLDGIGQVVIGGAALPAVRIEVNPYALSKYGIGLEDVRAALAAANANSPKGSIEGDGRHLQIYTNDQATVAADYRPLIVAYRNGAPVHLIDVAEVIDSVEDLRNEGLVKGQPGIILLLFRQPGANIIQAVDAVKAELPHLIAAMPAAINITLAADRSNTIRASLQDTEWTLLLAISLVTLIVFLFLRDIRATLIPAVAVPLSIIGTFGAMYLAGFSLNILSLMALTIATGFVVDDAIVVLENISRYVEAGMNPREAAFVGAREVGFTVVSISISLIAVFIPILLMGGILGRLFREFAVTLSFAIIVSLLLSLTLTPMMCALMLKPRPREQAPRRRRFDPLAALVHGYGTTLRWALRHGALIMLILFATVCLNVALFTVIPKGFFPQEDTGRIMGAMQGDQSISFQSMRKKLKALQDIVQADPAVDSVVGFTGGSQTNSGRSFITLKPKAQRDVTSDEVIARLRGKLGHVPGVNLFMQSIQDIRMGGRLSNAQYQYTLQGDDANDIYAFTPKLIEALQKSTVITDVSSDQQQGGLATNIVIDRDTASRLGLITSQIDNTLYDAFGQRQVSTIYSAVNQYHVVMEVAPRYWQDPAILKDIYVSTSGANPSGTAQSNLPAGTVQTAATAASSTATAGASDSARNATTNSLASVGNSSASAGAAVSTAREKMVPLSAFAHFEHAKTPLTVNHQGLFVASTISFNLRPGASLSDAIIDINRTAAQLKMPATIHGVPQGTAKAFQDSLGNQGLLFLTALAAVYIVLGILYESLIHPITILSTLPSAGVGAVLALMLFGSEFSIIALIGVILLIGIVKKNAIMMIDFALEAERTQGLSPEEAIFQACMLRFRPIMMTTFAAILGAVPLALSFGEGGEIRRPLGIAIVGGLIVSQLLTLYTTPILYLYMDEFRLWAKRRWQGLFPGLSAPSPANPA</sequence>
<dbReference type="Pfam" id="PF00873">
    <property type="entry name" value="ACR_tran"/>
    <property type="match status" value="2"/>
</dbReference>
<evidence type="ECO:0000256" key="6">
    <source>
        <dbReference type="ARBA" id="ARBA00022989"/>
    </source>
</evidence>
<dbReference type="AlphaFoldDB" id="A0A4U8YV47"/>
<gene>
    <name evidence="9" type="primary">mdtC</name>
    <name evidence="9" type="ORF">MTUNDRAET4_0222</name>
</gene>
<evidence type="ECO:0000256" key="5">
    <source>
        <dbReference type="ARBA" id="ARBA00022692"/>
    </source>
</evidence>
<dbReference type="GO" id="GO:0042910">
    <property type="term" value="F:xenobiotic transmembrane transporter activity"/>
    <property type="evidence" value="ECO:0007669"/>
    <property type="project" value="TreeGrafter"/>
</dbReference>
<dbReference type="Proteomes" id="UP000294360">
    <property type="component" value="Chromosome"/>
</dbReference>
<keyword evidence="3" id="KW-1003">Cell membrane</keyword>
<dbReference type="FunFam" id="1.20.1640.10:FF:000001">
    <property type="entry name" value="Efflux pump membrane transporter"/>
    <property type="match status" value="1"/>
</dbReference>
<feature type="transmembrane region" description="Helical" evidence="8">
    <location>
        <begin position="431"/>
        <end position="457"/>
    </location>
</feature>
<accession>A0A4U8YV47</accession>